<dbReference type="OrthoDB" id="2116030at2759"/>
<dbReference type="OMA" id="PDSFVTY"/>
<dbReference type="InterPro" id="IPR020373">
    <property type="entry name" value="Kgd4/YMR-31"/>
</dbReference>
<dbReference type="GO" id="GO:0006103">
    <property type="term" value="P:2-oxoglutarate metabolic process"/>
    <property type="evidence" value="ECO:0007669"/>
    <property type="project" value="InterPro"/>
</dbReference>
<evidence type="ECO:0000256" key="2">
    <source>
        <dbReference type="ARBA" id="ARBA00023128"/>
    </source>
</evidence>
<keyword evidence="2" id="KW-0496">Mitochondrion</keyword>
<evidence type="ECO:0000256" key="1">
    <source>
        <dbReference type="ARBA" id="ARBA00004173"/>
    </source>
</evidence>
<gene>
    <name evidence="5" type="primary">Piso0_002387</name>
    <name evidence="5" type="ORF">GNLVRS01_PISO0J10899g</name>
</gene>
<sequence length="96" mass="10383">MRVASRLLKHVPLIKFVGGPHKAEKVSDAIRAHPLAPNGEIPGNMSGSSRSFSSGPVELKEGEVASRSQLSKRFQYRAPKEDEIEQVLSGGAEVVF</sequence>
<comment type="similarity">
    <text evidence="3">Belongs to the alpha-ketoglutarate dehydrogenase component 4 family.</text>
</comment>
<proteinExistence type="inferred from homology"/>
<evidence type="ECO:0000256" key="4">
    <source>
        <dbReference type="SAM" id="MobiDB-lite"/>
    </source>
</evidence>
<feature type="region of interest" description="Disordered" evidence="4">
    <location>
        <begin position="34"/>
        <end position="64"/>
    </location>
</feature>
<dbReference type="AlphaFoldDB" id="G8YCH1"/>
<dbReference type="FunCoup" id="G8YCH1">
    <property type="interactions" value="151"/>
</dbReference>
<dbReference type="Pfam" id="PF10937">
    <property type="entry name" value="Kgd4-YMR31"/>
    <property type="match status" value="1"/>
</dbReference>
<protein>
    <submittedName>
        <fullName evidence="5">Piso0_002387 protein</fullName>
    </submittedName>
</protein>
<dbReference type="STRING" id="559304.G8YCH1"/>
<reference evidence="5 6" key="1">
    <citation type="journal article" date="2012" name="G3 (Bethesda)">
        <title>Pichia sorbitophila, an interspecies yeast hybrid reveals early steps of genome resolution following polyploidization.</title>
        <authorList>
            <person name="Leh Louis V."/>
            <person name="Despons L."/>
            <person name="Friedrich A."/>
            <person name="Martin T."/>
            <person name="Durrens P."/>
            <person name="Casaregola S."/>
            <person name="Neuveglise C."/>
            <person name="Fairhead C."/>
            <person name="Marck C."/>
            <person name="Cruz J.A."/>
            <person name="Straub M.L."/>
            <person name="Kugler V."/>
            <person name="Sacerdot C."/>
            <person name="Uzunov Z."/>
            <person name="Thierry A."/>
            <person name="Weiss S."/>
            <person name="Bleykasten C."/>
            <person name="De Montigny J."/>
            <person name="Jacques N."/>
            <person name="Jung P."/>
            <person name="Lemaire M."/>
            <person name="Mallet S."/>
            <person name="Morel G."/>
            <person name="Richard G.F."/>
            <person name="Sarkar A."/>
            <person name="Savel G."/>
            <person name="Schacherer J."/>
            <person name="Seret M.L."/>
            <person name="Talla E."/>
            <person name="Samson G."/>
            <person name="Jubin C."/>
            <person name="Poulain J."/>
            <person name="Vacherie B."/>
            <person name="Barbe V."/>
            <person name="Pelletier E."/>
            <person name="Sherman D.J."/>
            <person name="Westhof E."/>
            <person name="Weissenbach J."/>
            <person name="Baret P.V."/>
            <person name="Wincker P."/>
            <person name="Gaillardin C."/>
            <person name="Dujon B."/>
            <person name="Souciet J.L."/>
        </authorList>
    </citation>
    <scope>NUCLEOTIDE SEQUENCE [LARGE SCALE GENOMIC DNA]</scope>
    <source>
        <strain evidence="6">ATCC MYA-4447 / BCRC 22081 / CBS 7064 / NBRC 10061 / NRRL Y-12695</strain>
    </source>
</reference>
<dbReference type="HOGENOM" id="CLU_129439_2_0_1"/>
<comment type="subcellular location">
    <subcellularLocation>
        <location evidence="1">Mitochondrion</location>
    </subcellularLocation>
</comment>
<accession>G8YCH1</accession>
<evidence type="ECO:0000313" key="5">
    <source>
        <dbReference type="EMBL" id="CCE82652.1"/>
    </source>
</evidence>
<organism evidence="5 6">
    <name type="scientific">Pichia sorbitophila (strain ATCC MYA-4447 / BCRC 22081 / CBS 7064 / NBRC 10061 / NRRL Y-12695)</name>
    <name type="common">Hybrid yeast</name>
    <dbReference type="NCBI Taxonomy" id="559304"/>
    <lineage>
        <taxon>Eukaryota</taxon>
        <taxon>Fungi</taxon>
        <taxon>Dikarya</taxon>
        <taxon>Ascomycota</taxon>
        <taxon>Saccharomycotina</taxon>
        <taxon>Pichiomycetes</taxon>
        <taxon>Debaryomycetaceae</taxon>
        <taxon>Millerozyma</taxon>
    </lineage>
</organism>
<name>G8YCH1_PICSO</name>
<dbReference type="Proteomes" id="UP000005222">
    <property type="component" value="Chromosome J"/>
</dbReference>
<keyword evidence="6" id="KW-1185">Reference proteome</keyword>
<dbReference type="eggNOG" id="ENOG502S8GU">
    <property type="taxonomic scope" value="Eukaryota"/>
</dbReference>
<dbReference type="GO" id="GO:0005739">
    <property type="term" value="C:mitochondrion"/>
    <property type="evidence" value="ECO:0007669"/>
    <property type="project" value="UniProtKB-SubCell"/>
</dbReference>
<evidence type="ECO:0000256" key="3">
    <source>
        <dbReference type="ARBA" id="ARBA00043970"/>
    </source>
</evidence>
<feature type="compositionally biased region" description="Low complexity" evidence="4">
    <location>
        <begin position="46"/>
        <end position="55"/>
    </location>
</feature>
<evidence type="ECO:0000313" key="6">
    <source>
        <dbReference type="Proteomes" id="UP000005222"/>
    </source>
</evidence>
<dbReference type="EMBL" id="FO082050">
    <property type="protein sequence ID" value="CCE82652.1"/>
    <property type="molecule type" value="Genomic_DNA"/>
</dbReference>
<dbReference type="InParanoid" id="G8YCH1"/>